<proteinExistence type="predicted"/>
<gene>
    <name evidence="3" type="ORF">G8770_16635</name>
</gene>
<dbReference type="Proteomes" id="UP000787472">
    <property type="component" value="Unassembled WGS sequence"/>
</dbReference>
<dbReference type="RefSeq" id="WP_167189400.1">
    <property type="nucleotide sequence ID" value="NZ_JAAONZ010000015.1"/>
</dbReference>
<sequence length="157" mass="17262">MKPLFALLMILSFTAPVSATLITVNSTDYNVEWAIGNFDDINSAYDLMSQIWWGNESLALEFAGALGFVEDMDVQASIGPSFAYDLQGSVSYLVAAQNSAQFPLATFSLDGASFPDYEIAWAYVVEEDKQTVPEPSSLMLLLLGMTGLLLNRKRRVE</sequence>
<dbReference type="Pfam" id="PF07589">
    <property type="entry name" value="PEP-CTERM"/>
    <property type="match status" value="1"/>
</dbReference>
<evidence type="ECO:0000313" key="3">
    <source>
        <dbReference type="EMBL" id="NHO67177.1"/>
    </source>
</evidence>
<feature type="domain" description="Ice-binding protein C-terminal" evidence="2">
    <location>
        <begin position="131"/>
        <end position="153"/>
    </location>
</feature>
<dbReference type="InterPro" id="IPR013424">
    <property type="entry name" value="Ice-binding_C"/>
</dbReference>
<keyword evidence="1" id="KW-0732">Signal</keyword>
<reference evidence="3" key="1">
    <citation type="submission" date="2020-03" db="EMBL/GenBank/DDBJ databases">
        <authorList>
            <person name="Guo F."/>
        </authorList>
    </citation>
    <scope>NUCLEOTIDE SEQUENCE</scope>
    <source>
        <strain evidence="3">JCM 30134</strain>
    </source>
</reference>
<accession>A0A9E5MMX4</accession>
<evidence type="ECO:0000313" key="4">
    <source>
        <dbReference type="Proteomes" id="UP000787472"/>
    </source>
</evidence>
<feature type="signal peptide" evidence="1">
    <location>
        <begin position="1"/>
        <end position="19"/>
    </location>
</feature>
<name>A0A9E5MMX4_9GAMM</name>
<comment type="caution">
    <text evidence="3">The sequence shown here is derived from an EMBL/GenBank/DDBJ whole genome shotgun (WGS) entry which is preliminary data.</text>
</comment>
<evidence type="ECO:0000256" key="1">
    <source>
        <dbReference type="SAM" id="SignalP"/>
    </source>
</evidence>
<keyword evidence="4" id="KW-1185">Reference proteome</keyword>
<dbReference type="EMBL" id="JAAONZ010000015">
    <property type="protein sequence ID" value="NHO67177.1"/>
    <property type="molecule type" value="Genomic_DNA"/>
</dbReference>
<protein>
    <submittedName>
        <fullName evidence="3">PEP-CTERM sorting domain-containing protein</fullName>
    </submittedName>
</protein>
<feature type="chain" id="PRO_5038943437" evidence="1">
    <location>
        <begin position="20"/>
        <end position="157"/>
    </location>
</feature>
<dbReference type="AlphaFoldDB" id="A0A9E5MMX4"/>
<evidence type="ECO:0000259" key="2">
    <source>
        <dbReference type="Pfam" id="PF07589"/>
    </source>
</evidence>
<dbReference type="NCBIfam" id="TIGR02595">
    <property type="entry name" value="PEP_CTERM"/>
    <property type="match status" value="1"/>
</dbReference>
<organism evidence="3 4">
    <name type="scientific">Pseudomaricurvus hydrocarbonicus</name>
    <dbReference type="NCBI Taxonomy" id="1470433"/>
    <lineage>
        <taxon>Bacteria</taxon>
        <taxon>Pseudomonadati</taxon>
        <taxon>Pseudomonadota</taxon>
        <taxon>Gammaproteobacteria</taxon>
        <taxon>Cellvibrionales</taxon>
        <taxon>Cellvibrionaceae</taxon>
        <taxon>Pseudomaricurvus</taxon>
    </lineage>
</organism>